<dbReference type="Pfam" id="PF18107">
    <property type="entry name" value="HTH_ABP1_N"/>
    <property type="match status" value="1"/>
</dbReference>
<protein>
    <submittedName>
        <fullName evidence="2">24727_t:CDS:1</fullName>
    </submittedName>
</protein>
<evidence type="ECO:0000259" key="1">
    <source>
        <dbReference type="Pfam" id="PF18107"/>
    </source>
</evidence>
<proteinExistence type="predicted"/>
<feature type="domain" description="ARS-binding protein 1 N-terminal" evidence="1">
    <location>
        <begin position="9"/>
        <end position="59"/>
    </location>
</feature>
<dbReference type="InterPro" id="IPR041188">
    <property type="entry name" value="HTH_ABP1_N"/>
</dbReference>
<sequence length="230" mass="26931">MSSKKCKDKTTLNNEQRKEVIAHKEKNPSISHIDLASWVKKKFGLEIHQSTIGHLLRSKDDIGNNLSAKRQRTYESRKENKMDVLTAIKYIVRAWREVIPNTVYNCFRHTKILPVIQNDEELITDNKKLVTDNNEEFVVDDNNELIEELHIDIEALRLQNVIDLDNYINYLGENDTNEVLDDQEIVDLVTSVESEINNSDYEENDDSIKIRKITHQEALNTIELLEQYFF</sequence>
<evidence type="ECO:0000313" key="2">
    <source>
        <dbReference type="EMBL" id="CAG8550150.1"/>
    </source>
</evidence>
<name>A0ABN7UBD5_GIGMA</name>
<accession>A0ABN7UBD5</accession>
<organism evidence="2 3">
    <name type="scientific">Gigaspora margarita</name>
    <dbReference type="NCBI Taxonomy" id="4874"/>
    <lineage>
        <taxon>Eukaryota</taxon>
        <taxon>Fungi</taxon>
        <taxon>Fungi incertae sedis</taxon>
        <taxon>Mucoromycota</taxon>
        <taxon>Glomeromycotina</taxon>
        <taxon>Glomeromycetes</taxon>
        <taxon>Diversisporales</taxon>
        <taxon>Gigasporaceae</taxon>
        <taxon>Gigaspora</taxon>
    </lineage>
</organism>
<comment type="caution">
    <text evidence="2">The sequence shown here is derived from an EMBL/GenBank/DDBJ whole genome shotgun (WGS) entry which is preliminary data.</text>
</comment>
<dbReference type="Proteomes" id="UP000789901">
    <property type="component" value="Unassembled WGS sequence"/>
</dbReference>
<evidence type="ECO:0000313" key="3">
    <source>
        <dbReference type="Proteomes" id="UP000789901"/>
    </source>
</evidence>
<reference evidence="2 3" key="1">
    <citation type="submission" date="2021-06" db="EMBL/GenBank/DDBJ databases">
        <authorList>
            <person name="Kallberg Y."/>
            <person name="Tangrot J."/>
            <person name="Rosling A."/>
        </authorList>
    </citation>
    <scope>NUCLEOTIDE SEQUENCE [LARGE SCALE GENOMIC DNA]</scope>
    <source>
        <strain evidence="2 3">120-4 pot B 10/14</strain>
    </source>
</reference>
<dbReference type="Gene3D" id="1.10.10.60">
    <property type="entry name" value="Homeodomain-like"/>
    <property type="match status" value="1"/>
</dbReference>
<dbReference type="EMBL" id="CAJVQB010001792">
    <property type="protein sequence ID" value="CAG8550150.1"/>
    <property type="molecule type" value="Genomic_DNA"/>
</dbReference>
<keyword evidence="3" id="KW-1185">Reference proteome</keyword>
<gene>
    <name evidence="2" type="ORF">GMARGA_LOCUS4516</name>
</gene>